<accession>A0A6H5GPV0</accession>
<dbReference type="AlphaFoldDB" id="A0A6H5GPV0"/>
<keyword evidence="3" id="KW-1185">Reference proteome</keyword>
<proteinExistence type="predicted"/>
<feature type="region of interest" description="Disordered" evidence="1">
    <location>
        <begin position="39"/>
        <end position="95"/>
    </location>
</feature>
<reference evidence="2 3" key="1">
    <citation type="submission" date="2020-02" db="EMBL/GenBank/DDBJ databases">
        <authorList>
            <person name="Ferguson B K."/>
        </authorList>
    </citation>
    <scope>NUCLEOTIDE SEQUENCE [LARGE SCALE GENOMIC DNA]</scope>
</reference>
<name>A0A6H5GPV0_9HEMI</name>
<protein>
    <submittedName>
        <fullName evidence="2">Uncharacterized protein</fullName>
    </submittedName>
</protein>
<sequence length="95" mass="10971">MLNPNPTSFLPLDSKVRWTAAAKARRQIFIMAPIFDREKKTDPSNIPERSPRKKCQNFGSKSFFLNPRRTENRKIEATRRNAGRNAEEDHCHACG</sequence>
<dbReference type="EMBL" id="CADCXU010016537">
    <property type="protein sequence ID" value="CAB0005522.1"/>
    <property type="molecule type" value="Genomic_DNA"/>
</dbReference>
<dbReference type="Proteomes" id="UP000479000">
    <property type="component" value="Unassembled WGS sequence"/>
</dbReference>
<evidence type="ECO:0000313" key="3">
    <source>
        <dbReference type="Proteomes" id="UP000479000"/>
    </source>
</evidence>
<evidence type="ECO:0000313" key="2">
    <source>
        <dbReference type="EMBL" id="CAB0005522.1"/>
    </source>
</evidence>
<organism evidence="2 3">
    <name type="scientific">Nesidiocoris tenuis</name>
    <dbReference type="NCBI Taxonomy" id="355587"/>
    <lineage>
        <taxon>Eukaryota</taxon>
        <taxon>Metazoa</taxon>
        <taxon>Ecdysozoa</taxon>
        <taxon>Arthropoda</taxon>
        <taxon>Hexapoda</taxon>
        <taxon>Insecta</taxon>
        <taxon>Pterygota</taxon>
        <taxon>Neoptera</taxon>
        <taxon>Paraneoptera</taxon>
        <taxon>Hemiptera</taxon>
        <taxon>Heteroptera</taxon>
        <taxon>Panheteroptera</taxon>
        <taxon>Cimicomorpha</taxon>
        <taxon>Miridae</taxon>
        <taxon>Dicyphina</taxon>
        <taxon>Nesidiocoris</taxon>
    </lineage>
</organism>
<gene>
    <name evidence="2" type="ORF">NTEN_LOCUS10999</name>
</gene>
<feature type="compositionally biased region" description="Basic and acidic residues" evidence="1">
    <location>
        <begin position="68"/>
        <end position="95"/>
    </location>
</feature>
<evidence type="ECO:0000256" key="1">
    <source>
        <dbReference type="SAM" id="MobiDB-lite"/>
    </source>
</evidence>